<dbReference type="InterPro" id="IPR013083">
    <property type="entry name" value="Znf_RING/FYVE/PHD"/>
</dbReference>
<dbReference type="SUPFAM" id="SSF57850">
    <property type="entry name" value="RING/U-box"/>
    <property type="match status" value="1"/>
</dbReference>
<dbReference type="AlphaFoldDB" id="A0A1Y6L3A0"/>
<dbReference type="Gene3D" id="3.30.40.10">
    <property type="entry name" value="Zinc/RING finger domain, C3HC4 (zinc finger)"/>
    <property type="match status" value="1"/>
</dbReference>
<keyword evidence="2 4" id="KW-0863">Zinc-finger</keyword>
<evidence type="ECO:0000256" key="1">
    <source>
        <dbReference type="ARBA" id="ARBA00022723"/>
    </source>
</evidence>
<evidence type="ECO:0000256" key="2">
    <source>
        <dbReference type="ARBA" id="ARBA00022771"/>
    </source>
</evidence>
<reference evidence="7 8" key="1">
    <citation type="submission" date="2016-10" db="EMBL/GenBank/DDBJ databases">
        <authorList>
            <person name="Varghese N."/>
        </authorList>
    </citation>
    <scope>NUCLEOTIDE SEQUENCE [LARGE SCALE GENOMIC DNA]</scope>
</reference>
<proteinExistence type="predicted"/>
<dbReference type="SMART" id="SM00184">
    <property type="entry name" value="RING"/>
    <property type="match status" value="1"/>
</dbReference>
<dbReference type="GO" id="GO:0008270">
    <property type="term" value="F:zinc ion binding"/>
    <property type="evidence" value="ECO:0007669"/>
    <property type="project" value="UniProtKB-KW"/>
</dbReference>
<keyword evidence="5" id="KW-0472">Membrane</keyword>
<dbReference type="CDD" id="cd16449">
    <property type="entry name" value="RING-HC"/>
    <property type="match status" value="1"/>
</dbReference>
<organism evidence="7 8">
    <name type="scientific">Zymoseptoria tritici ST99CH_1A5</name>
    <dbReference type="NCBI Taxonomy" id="1276529"/>
    <lineage>
        <taxon>Eukaryota</taxon>
        <taxon>Fungi</taxon>
        <taxon>Dikarya</taxon>
        <taxon>Ascomycota</taxon>
        <taxon>Pezizomycotina</taxon>
        <taxon>Dothideomycetes</taxon>
        <taxon>Dothideomycetidae</taxon>
        <taxon>Mycosphaerellales</taxon>
        <taxon>Mycosphaerellaceae</taxon>
        <taxon>Zymoseptoria</taxon>
    </lineage>
</organism>
<evidence type="ECO:0000313" key="8">
    <source>
        <dbReference type="Proteomes" id="UP000215453"/>
    </source>
</evidence>
<feature type="transmembrane region" description="Helical" evidence="5">
    <location>
        <begin position="29"/>
        <end position="48"/>
    </location>
</feature>
<dbReference type="InterPro" id="IPR018957">
    <property type="entry name" value="Znf_C3HC4_RING-type"/>
</dbReference>
<keyword evidence="1" id="KW-0479">Metal-binding</keyword>
<keyword evidence="5" id="KW-0812">Transmembrane</keyword>
<dbReference type="EMBL" id="LT882676">
    <property type="protein sequence ID" value="SMY18943.1"/>
    <property type="molecule type" value="Genomic_DNA"/>
</dbReference>
<protein>
    <recommendedName>
        <fullName evidence="6">RING-type domain-containing protein</fullName>
    </recommendedName>
</protein>
<dbReference type="InterPro" id="IPR001841">
    <property type="entry name" value="Znf_RING"/>
</dbReference>
<sequence>MDEEITEATRALLECANRCVSRPPTLDNYVNYMAALSIVVLFSLLVQWHHRSNHPVLSMELSVVYAIWTLLPGTFDGMNLFTHADFMRTLVFIPTGVTGAVMDTEGAEEECLCQICLTDKANVGQLPCGHHGCKECLVLMGHKIQKACPIC</sequence>
<dbReference type="Pfam" id="PF00097">
    <property type="entry name" value="zf-C3HC4"/>
    <property type="match status" value="1"/>
</dbReference>
<evidence type="ECO:0000256" key="5">
    <source>
        <dbReference type="SAM" id="Phobius"/>
    </source>
</evidence>
<evidence type="ECO:0000259" key="6">
    <source>
        <dbReference type="PROSITE" id="PS50089"/>
    </source>
</evidence>
<keyword evidence="5" id="KW-1133">Transmembrane helix</keyword>
<evidence type="ECO:0000313" key="7">
    <source>
        <dbReference type="EMBL" id="SMY18943.1"/>
    </source>
</evidence>
<evidence type="ECO:0000256" key="4">
    <source>
        <dbReference type="PROSITE-ProRule" id="PRU00175"/>
    </source>
</evidence>
<accession>A0A1Y6L3A0</accession>
<gene>
    <name evidence="7" type="ORF">ZT1A5_G378</name>
</gene>
<name>A0A1Y6L3A0_ZYMTR</name>
<dbReference type="PROSITE" id="PS50089">
    <property type="entry name" value="ZF_RING_2"/>
    <property type="match status" value="1"/>
</dbReference>
<keyword evidence="3" id="KW-0862">Zinc</keyword>
<feature type="domain" description="RING-type" evidence="6">
    <location>
        <begin position="113"/>
        <end position="151"/>
    </location>
</feature>
<evidence type="ECO:0000256" key="3">
    <source>
        <dbReference type="ARBA" id="ARBA00022833"/>
    </source>
</evidence>
<dbReference type="Proteomes" id="UP000215453">
    <property type="component" value="Chromosome 1"/>
</dbReference>